<gene>
    <name evidence="6" type="primary">foxf1</name>
    <name evidence="6" type="ORF">T12_9715</name>
</gene>
<feature type="domain" description="Fork-head" evidence="5">
    <location>
        <begin position="174"/>
        <end position="271"/>
    </location>
</feature>
<dbReference type="GO" id="GO:0001710">
    <property type="term" value="P:mesodermal cell fate commitment"/>
    <property type="evidence" value="ECO:0007669"/>
    <property type="project" value="UniProtKB-ARBA"/>
</dbReference>
<dbReference type="GO" id="GO:0000981">
    <property type="term" value="F:DNA-binding transcription factor activity, RNA polymerase II-specific"/>
    <property type="evidence" value="ECO:0007669"/>
    <property type="project" value="TreeGrafter"/>
</dbReference>
<evidence type="ECO:0000313" key="7">
    <source>
        <dbReference type="Proteomes" id="UP000054783"/>
    </source>
</evidence>
<dbReference type="STRING" id="990121.A0A0V1A485"/>
<dbReference type="GO" id="GO:0009887">
    <property type="term" value="P:animal organ morphogenesis"/>
    <property type="evidence" value="ECO:0007669"/>
    <property type="project" value="TreeGrafter"/>
</dbReference>
<dbReference type="SUPFAM" id="SSF46785">
    <property type="entry name" value="Winged helix' DNA-binding domain"/>
    <property type="match status" value="1"/>
</dbReference>
<keyword evidence="3 4" id="KW-0539">Nucleus</keyword>
<dbReference type="InterPro" id="IPR018122">
    <property type="entry name" value="TF_fork_head_CS_1"/>
</dbReference>
<dbReference type="FunFam" id="1.10.10.10:FF:000071">
    <property type="entry name" value="Forkhead box F1"/>
    <property type="match status" value="1"/>
</dbReference>
<name>A0A0V1A485_9BILA</name>
<dbReference type="CDD" id="cd20020">
    <property type="entry name" value="FH_FOXF"/>
    <property type="match status" value="1"/>
</dbReference>
<dbReference type="OrthoDB" id="5402974at2759"/>
<dbReference type="PANTHER" id="PTHR46262:SF2">
    <property type="entry name" value="FORKHEAD BOX PROTEIN BINIOU"/>
    <property type="match status" value="1"/>
</dbReference>
<comment type="subcellular location">
    <subcellularLocation>
        <location evidence="1 4">Nucleus</location>
    </subcellularLocation>
</comment>
<dbReference type="EMBL" id="JYDQ01000038">
    <property type="protein sequence ID" value="KRY19203.1"/>
    <property type="molecule type" value="Genomic_DNA"/>
</dbReference>
<organism evidence="6 7">
    <name type="scientific">Trichinella patagoniensis</name>
    <dbReference type="NCBI Taxonomy" id="990121"/>
    <lineage>
        <taxon>Eukaryota</taxon>
        <taxon>Metazoa</taxon>
        <taxon>Ecdysozoa</taxon>
        <taxon>Nematoda</taxon>
        <taxon>Enoplea</taxon>
        <taxon>Dorylaimia</taxon>
        <taxon>Trichinellida</taxon>
        <taxon>Trichinellidae</taxon>
        <taxon>Trichinella</taxon>
    </lineage>
</organism>
<dbReference type="Pfam" id="PF00250">
    <property type="entry name" value="Forkhead"/>
    <property type="match status" value="1"/>
</dbReference>
<evidence type="ECO:0000256" key="2">
    <source>
        <dbReference type="ARBA" id="ARBA00023125"/>
    </source>
</evidence>
<evidence type="ECO:0000313" key="6">
    <source>
        <dbReference type="EMBL" id="KRY19203.1"/>
    </source>
</evidence>
<dbReference type="Gene3D" id="1.10.10.10">
    <property type="entry name" value="Winged helix-like DNA-binding domain superfamily/Winged helix DNA-binding domain"/>
    <property type="match status" value="1"/>
</dbReference>
<keyword evidence="7" id="KW-1185">Reference proteome</keyword>
<dbReference type="PRINTS" id="PR00053">
    <property type="entry name" value="FORKHEAD"/>
</dbReference>
<dbReference type="SMART" id="SM00339">
    <property type="entry name" value="FH"/>
    <property type="match status" value="1"/>
</dbReference>
<reference evidence="6 7" key="1">
    <citation type="submission" date="2015-01" db="EMBL/GenBank/DDBJ databases">
        <title>Evolution of Trichinella species and genotypes.</title>
        <authorList>
            <person name="Korhonen P.K."/>
            <person name="Edoardo P."/>
            <person name="Giuseppe L.R."/>
            <person name="Gasser R.B."/>
        </authorList>
    </citation>
    <scope>NUCLEOTIDE SEQUENCE [LARGE SCALE GENOMIC DNA]</scope>
    <source>
        <strain evidence="6">ISS2496</strain>
    </source>
</reference>
<dbReference type="InterPro" id="IPR036388">
    <property type="entry name" value="WH-like_DNA-bd_sf"/>
</dbReference>
<dbReference type="AlphaFoldDB" id="A0A0V1A485"/>
<feature type="DNA-binding region" description="Fork-head" evidence="4">
    <location>
        <begin position="174"/>
        <end position="271"/>
    </location>
</feature>
<evidence type="ECO:0000259" key="5">
    <source>
        <dbReference type="PROSITE" id="PS50039"/>
    </source>
</evidence>
<dbReference type="PROSITE" id="PS00657">
    <property type="entry name" value="FORK_HEAD_1"/>
    <property type="match status" value="1"/>
</dbReference>
<dbReference type="InterPro" id="IPR051770">
    <property type="entry name" value="Forkhead_box_regulator"/>
</dbReference>
<dbReference type="GO" id="GO:0000978">
    <property type="term" value="F:RNA polymerase II cis-regulatory region sequence-specific DNA binding"/>
    <property type="evidence" value="ECO:0007669"/>
    <property type="project" value="TreeGrafter"/>
</dbReference>
<evidence type="ECO:0000256" key="1">
    <source>
        <dbReference type="ARBA" id="ARBA00004123"/>
    </source>
</evidence>
<dbReference type="InterPro" id="IPR030456">
    <property type="entry name" value="TF_fork_head_CS_2"/>
</dbReference>
<dbReference type="Proteomes" id="UP000054783">
    <property type="component" value="Unassembled WGS sequence"/>
</dbReference>
<comment type="caution">
    <text evidence="6">The sequence shown here is derived from an EMBL/GenBank/DDBJ whole genome shotgun (WGS) entry which is preliminary data.</text>
</comment>
<evidence type="ECO:0000256" key="3">
    <source>
        <dbReference type="ARBA" id="ARBA00023242"/>
    </source>
</evidence>
<dbReference type="InterPro" id="IPR036390">
    <property type="entry name" value="WH_DNA-bd_sf"/>
</dbReference>
<proteinExistence type="predicted"/>
<dbReference type="InterPro" id="IPR001766">
    <property type="entry name" value="Fork_head_dom"/>
</dbReference>
<keyword evidence="2 4" id="KW-0238">DNA-binding</keyword>
<sequence length="399" mass="45949">MQFIVVKENAINRMFYAVFYVYFVQSMKNTYSEFQMSPSHQCAFYHLLCLLDLFSVARKLSILSYFTYFFQISTSLMKANSWVKIAFQNSSKLRMNKNKMEREKPGGDNGLAKIPLANKQLCKQMVQLNNMHTDVHSSVQLFPEKVDEHPSIEESRENITETLTSRRTCKRTDKPPHSYIALIVMAIENRPTKRATLSEIYQFLQERFECFRGTYQGWKNSVRHNLSLNDCFVKLPKVAGRSAKGHYWAIDPAAAACQFCFEDGFIKRRPKKVKRTKECSRIDEAHFQRHSAQEANNWTQNVDLQLQMGNDKASANAALLAAPTRSPIVHYGQTGGYWMSQWVHTPNGYQAAPPMQDEFSQTQQYMCTQQHPYETASVATNGQTFFDGAYQTIGSFDVQ</sequence>
<dbReference type="PROSITE" id="PS00658">
    <property type="entry name" value="FORK_HEAD_2"/>
    <property type="match status" value="1"/>
</dbReference>
<dbReference type="PANTHER" id="PTHR46262">
    <property type="entry name" value="FORKHEAD BOX PROTEIN BINIOU"/>
    <property type="match status" value="1"/>
</dbReference>
<protein>
    <submittedName>
        <fullName evidence="6">Forkhead box protein F1</fullName>
    </submittedName>
</protein>
<evidence type="ECO:0000256" key="4">
    <source>
        <dbReference type="PROSITE-ProRule" id="PRU00089"/>
    </source>
</evidence>
<dbReference type="PROSITE" id="PS50039">
    <property type="entry name" value="FORK_HEAD_3"/>
    <property type="match status" value="1"/>
</dbReference>
<accession>A0A0V1A485</accession>
<dbReference type="GO" id="GO:0005634">
    <property type="term" value="C:nucleus"/>
    <property type="evidence" value="ECO:0007669"/>
    <property type="project" value="UniProtKB-SubCell"/>
</dbReference>